<dbReference type="Proteomes" id="UP000615455">
    <property type="component" value="Unassembled WGS sequence"/>
</dbReference>
<proteinExistence type="predicted"/>
<dbReference type="PANTHER" id="PTHR43019">
    <property type="entry name" value="SERINE ENDOPROTEASE DEGS"/>
    <property type="match status" value="1"/>
</dbReference>
<feature type="chain" id="PRO_5047007330" description="Serine protease" evidence="2">
    <location>
        <begin position="27"/>
        <end position="239"/>
    </location>
</feature>
<dbReference type="InterPro" id="IPR001940">
    <property type="entry name" value="Peptidase_S1C"/>
</dbReference>
<dbReference type="InterPro" id="IPR043504">
    <property type="entry name" value="Peptidase_S1_PA_chymotrypsin"/>
</dbReference>
<keyword evidence="4" id="KW-1185">Reference proteome</keyword>
<reference evidence="4" key="1">
    <citation type="journal article" date="2019" name="Int. J. Syst. Evol. Microbiol.">
        <title>The Global Catalogue of Microorganisms (GCM) 10K type strain sequencing project: providing services to taxonomists for standard genome sequencing and annotation.</title>
        <authorList>
            <consortium name="The Broad Institute Genomics Platform"/>
            <consortium name="The Broad Institute Genome Sequencing Center for Infectious Disease"/>
            <person name="Wu L."/>
            <person name="Ma J."/>
        </authorList>
    </citation>
    <scope>NUCLEOTIDE SEQUENCE [LARGE SCALE GENOMIC DNA]</scope>
    <source>
        <strain evidence="4">CGMCC 1.15043</strain>
    </source>
</reference>
<evidence type="ECO:0000256" key="2">
    <source>
        <dbReference type="SAM" id="SignalP"/>
    </source>
</evidence>
<comment type="caution">
    <text evidence="3">The sequence shown here is derived from an EMBL/GenBank/DDBJ whole genome shotgun (WGS) entry which is preliminary data.</text>
</comment>
<dbReference type="PANTHER" id="PTHR43019:SF23">
    <property type="entry name" value="PROTEASE DO-LIKE 5, CHLOROPLASTIC"/>
    <property type="match status" value="1"/>
</dbReference>
<keyword evidence="1" id="KW-0378">Hydrolase</keyword>
<evidence type="ECO:0008006" key="5">
    <source>
        <dbReference type="Google" id="ProtNLM"/>
    </source>
</evidence>
<evidence type="ECO:0000313" key="3">
    <source>
        <dbReference type="EMBL" id="GGA01880.1"/>
    </source>
</evidence>
<organism evidence="3 4">
    <name type="scientific">Paenibacillus marchantiophytorum</name>
    <dbReference type="NCBI Taxonomy" id="1619310"/>
    <lineage>
        <taxon>Bacteria</taxon>
        <taxon>Bacillati</taxon>
        <taxon>Bacillota</taxon>
        <taxon>Bacilli</taxon>
        <taxon>Bacillales</taxon>
        <taxon>Paenibacillaceae</taxon>
        <taxon>Paenibacillus</taxon>
    </lineage>
</organism>
<evidence type="ECO:0000256" key="1">
    <source>
        <dbReference type="ARBA" id="ARBA00022825"/>
    </source>
</evidence>
<sequence>MRKVRQIVVILLGSLGLFTSHFSISGADPPETYDAEGIYAHAEKSVFYVRAFRADGTLQDVGTGFTVGQDGTALTAYHVIGGAERIACVWNDGTVAATCSVIAQDETTDVAVLKLAPSGHMSGQADEDIPLELRSSQVKHGAKMFAIGYPMKETKIITEGIVNSPRAPINGRDRMLISAQIVSGMSGGPVLDKYGKVAGLISGSLRTMNNIHLVVSAQDIRKVMTDSAYKVKDSAEMSN</sequence>
<keyword evidence="1" id="KW-0645">Protease</keyword>
<dbReference type="Pfam" id="PF13365">
    <property type="entry name" value="Trypsin_2"/>
    <property type="match status" value="1"/>
</dbReference>
<keyword evidence="2" id="KW-0732">Signal</keyword>
<keyword evidence="1" id="KW-0720">Serine protease</keyword>
<dbReference type="InterPro" id="IPR009003">
    <property type="entry name" value="Peptidase_S1_PA"/>
</dbReference>
<dbReference type="Gene3D" id="2.40.10.10">
    <property type="entry name" value="Trypsin-like serine proteases"/>
    <property type="match status" value="2"/>
</dbReference>
<dbReference type="SUPFAM" id="SSF50494">
    <property type="entry name" value="Trypsin-like serine proteases"/>
    <property type="match status" value="1"/>
</dbReference>
<dbReference type="EMBL" id="BMHE01000041">
    <property type="protein sequence ID" value="GGA01880.1"/>
    <property type="molecule type" value="Genomic_DNA"/>
</dbReference>
<protein>
    <recommendedName>
        <fullName evidence="5">Serine protease</fullName>
    </recommendedName>
</protein>
<feature type="signal peptide" evidence="2">
    <location>
        <begin position="1"/>
        <end position="26"/>
    </location>
</feature>
<name>A0ABQ1F7C7_9BACL</name>
<evidence type="ECO:0000313" key="4">
    <source>
        <dbReference type="Proteomes" id="UP000615455"/>
    </source>
</evidence>
<dbReference type="PRINTS" id="PR00834">
    <property type="entry name" value="PROTEASES2C"/>
</dbReference>
<dbReference type="RefSeq" id="WP_189017858.1">
    <property type="nucleotide sequence ID" value="NZ_BMHE01000041.1"/>
</dbReference>
<gene>
    <name evidence="3" type="ORF">GCM10008018_55120</name>
</gene>
<accession>A0ABQ1F7C7</accession>